<feature type="region of interest" description="Disordered" evidence="1">
    <location>
        <begin position="519"/>
        <end position="538"/>
    </location>
</feature>
<feature type="transmembrane region" description="Helical" evidence="2">
    <location>
        <begin position="739"/>
        <end position="762"/>
    </location>
</feature>
<dbReference type="RefSeq" id="XP_040738330.1">
    <property type="nucleotide sequence ID" value="XM_040882785.1"/>
</dbReference>
<evidence type="ECO:0000256" key="1">
    <source>
        <dbReference type="SAM" id="MobiDB-lite"/>
    </source>
</evidence>
<dbReference type="STRING" id="1196081.A0A364LDC4"/>
<evidence type="ECO:0000313" key="5">
    <source>
        <dbReference type="EMBL" id="RAO73816.1"/>
    </source>
</evidence>
<dbReference type="OrthoDB" id="3057599at2759"/>
<feature type="transmembrane region" description="Helical" evidence="2">
    <location>
        <begin position="1085"/>
        <end position="1107"/>
    </location>
</feature>
<feature type="compositionally biased region" description="Polar residues" evidence="1">
    <location>
        <begin position="523"/>
        <end position="538"/>
    </location>
</feature>
<evidence type="ECO:0000259" key="3">
    <source>
        <dbReference type="Pfam" id="PF00144"/>
    </source>
</evidence>
<feature type="transmembrane region" description="Helical" evidence="2">
    <location>
        <begin position="788"/>
        <end position="808"/>
    </location>
</feature>
<protein>
    <recommendedName>
        <fullName evidence="7">Beta-lactamase-related domain-containing protein</fullName>
    </recommendedName>
</protein>
<dbReference type="PANTHER" id="PTHR37544">
    <property type="entry name" value="SPRAY-RELATED"/>
    <property type="match status" value="1"/>
</dbReference>
<feature type="region of interest" description="Disordered" evidence="1">
    <location>
        <begin position="494"/>
        <end position="514"/>
    </location>
</feature>
<feature type="transmembrane region" description="Helical" evidence="2">
    <location>
        <begin position="892"/>
        <end position="914"/>
    </location>
</feature>
<dbReference type="InterPro" id="IPR021840">
    <property type="entry name" value="DUF3433"/>
</dbReference>
<feature type="domain" description="Beta-lactamase-related" evidence="3">
    <location>
        <begin position="26"/>
        <end position="358"/>
    </location>
</feature>
<evidence type="ECO:0000313" key="6">
    <source>
        <dbReference type="Proteomes" id="UP000249363"/>
    </source>
</evidence>
<feature type="transmembrane region" description="Helical" evidence="2">
    <location>
        <begin position="847"/>
        <end position="872"/>
    </location>
</feature>
<feature type="compositionally biased region" description="Polar residues" evidence="1">
    <location>
        <begin position="607"/>
        <end position="616"/>
    </location>
</feature>
<gene>
    <name evidence="5" type="ORF">BHQ10_009828</name>
</gene>
<feature type="compositionally biased region" description="Low complexity" evidence="1">
    <location>
        <begin position="547"/>
        <end position="565"/>
    </location>
</feature>
<accession>A0A364LDC4</accession>
<dbReference type="PANTHER" id="PTHR37544:SF1">
    <property type="entry name" value="PHOSPHORIBOSYLAMINOIMIDAZOLE-SUCCINOCARBOXAMIDE SYNTHASE"/>
    <property type="match status" value="1"/>
</dbReference>
<evidence type="ECO:0008006" key="7">
    <source>
        <dbReference type="Google" id="ProtNLM"/>
    </source>
</evidence>
<feature type="transmembrane region" description="Helical" evidence="2">
    <location>
        <begin position="1159"/>
        <end position="1185"/>
    </location>
</feature>
<keyword evidence="2" id="KW-0472">Membrane</keyword>
<feature type="compositionally biased region" description="Polar residues" evidence="1">
    <location>
        <begin position="695"/>
        <end position="705"/>
    </location>
</feature>
<feature type="region of interest" description="Disordered" evidence="1">
    <location>
        <begin position="680"/>
        <end position="705"/>
    </location>
</feature>
<dbReference type="Pfam" id="PF00144">
    <property type="entry name" value="Beta-lactamase"/>
    <property type="match status" value="1"/>
</dbReference>
<feature type="compositionally biased region" description="Polar residues" evidence="1">
    <location>
        <begin position="581"/>
        <end position="596"/>
    </location>
</feature>
<evidence type="ECO:0000256" key="2">
    <source>
        <dbReference type="SAM" id="Phobius"/>
    </source>
</evidence>
<feature type="region of interest" description="Disordered" evidence="1">
    <location>
        <begin position="547"/>
        <end position="630"/>
    </location>
</feature>
<evidence type="ECO:0000259" key="4">
    <source>
        <dbReference type="Pfam" id="PF11954"/>
    </source>
</evidence>
<dbReference type="EMBL" id="MIKG01000027">
    <property type="protein sequence ID" value="RAO73816.1"/>
    <property type="molecule type" value="Genomic_DNA"/>
</dbReference>
<feature type="transmembrane region" description="Helical" evidence="2">
    <location>
        <begin position="1197"/>
        <end position="1217"/>
    </location>
</feature>
<keyword evidence="6" id="KW-1185">Reference proteome</keyword>
<comment type="caution">
    <text evidence="5">The sequence shown here is derived from an EMBL/GenBank/DDBJ whole genome shotgun (WGS) entry which is preliminary data.</text>
</comment>
<dbReference type="InterPro" id="IPR012338">
    <property type="entry name" value="Beta-lactam/transpept-like"/>
</dbReference>
<reference evidence="5 6" key="1">
    <citation type="journal article" date="2017" name="Biotechnol. Biofuels">
        <title>Differential beta-glucosidase expression as a function of carbon source availability in Talaromyces amestolkiae: a genomic and proteomic approach.</title>
        <authorList>
            <person name="de Eugenio L.I."/>
            <person name="Mendez-Liter J.A."/>
            <person name="Nieto-Dominguez M."/>
            <person name="Alonso L."/>
            <person name="Gil-Munoz J."/>
            <person name="Barriuso J."/>
            <person name="Prieto A."/>
            <person name="Martinez M.J."/>
        </authorList>
    </citation>
    <scope>NUCLEOTIDE SEQUENCE [LARGE SCALE GENOMIC DNA]</scope>
    <source>
        <strain evidence="5 6">CIB</strain>
    </source>
</reference>
<sequence>MVVRRVPIQSQSPLNTSFEKFVHSTIQKWHVPGVAIGVVDGDQTWTEGYGISSFPSTPVTASTLFYAGSTTKAFTAAILAQLVADNDKYPHIQWTTPVSHLIREDFVLSDEYATQYTTLEDILSHRSGLPRHDQAYGHNNMSRDIAVREIVRSLRHLPLTAEPRTRFQYCNLMFVVASHVIQSVTGEWLGDLLNRNIWTPLGMEETFFSLEDALAAKPELARGYEYPYSDDGDDKGEKKFKEVEWMPLNEVSGAGSVITNVQDYTKWARSLMYKTAPLSPEVHKAIWEPRTLLPTDAEGPFTGPVAYALGWTTGVYQGHQFYEHTGGMNAFGAELILFPEIKYAVTILGNTAVTSNFAEKKIAFELIDDKLGVPAEKSNTKSINRTKSKSQNAISHFYPSLPFPPLPPTLPLSAYAGTYTHPGYQSLTITHNPKTRPETLHADRSFITWPEPNLIFSHFSGNYFIIYSSHHGDLSAFAPSVYPAEFVVGADSKPQKVGIGKPQLSHQNSQQSVAASDDYFSLPSDQSSSGRSSENSKVTVVRYATPQSHMNNSSSGQNSSGQHSSANVAQHSRSAADGGNMTAQNTPLPPGRSNSVRFGGTKVNDISPRQTQTQIQDPRKHISATTPGVDDSPYLRFAIDQLTRDEEVAGVGRHGSVVSTRSDYPVERVVPDENLGYYHRSGPTTVEIGKPGSRQGPTTTTNTGLSEKQGKAVFVAVEPGVHDARNPPLDFVPVVLRPWALAIFIFLVLWMIAAVVFCNVWSQRHSGIWDWDGIGTRQYFITQYLPQLLAGLIVLWNLVIQAAIYRVMPFCIMASERQKAGVLQNLSILSRNHLIPDFSHFRYGEPLVAFGLLAIWLTNFFSMPLIACLFQAKYYTINSHGVWRWTASQAVGWSIVGVYAFLVAGLSLVMARFIRSWTGLRWDPVSHADLIPLIQRSNILRDFEGSETAASVRDILPQRTLRLGYWRLMDKEDIFYGIGEEYATGDIPAPASPRRNEKRPMGRTGPIEDLEQQSILRDESFERTLYSPFSRFRWTVWFLRDYAIIAWIVILLALFIAFVVVSFVHEAIPHGFLPLLPTLAAANGFSASNFLFSFIPSLIGNFLFLAWQPIDVYHRALQPFASMSTPEGALAERSLLLSYPACLPFEVSFLALVGKHYQVAYISLVSILFLALPILSGGVFVALWYTAEKQVRIATDLTAFYVLIAFCGLYTLSYLVIWPRRRRYLPHNISTLADLISFLHQSPLLYDQVLREPRTKRDLVTRLVVTPPNERTQPLYGFGVYKGLDWKDHLGIDRLTRPGRADMLITTGGLKG</sequence>
<dbReference type="InterPro" id="IPR001466">
    <property type="entry name" value="Beta-lactam-related"/>
</dbReference>
<dbReference type="Proteomes" id="UP000249363">
    <property type="component" value="Unassembled WGS sequence"/>
</dbReference>
<dbReference type="Gene3D" id="3.40.710.10">
    <property type="entry name" value="DD-peptidase/beta-lactamase superfamily"/>
    <property type="match status" value="1"/>
</dbReference>
<keyword evidence="2" id="KW-0812">Transmembrane</keyword>
<dbReference type="Pfam" id="PF11954">
    <property type="entry name" value="DUF3471"/>
    <property type="match status" value="1"/>
</dbReference>
<dbReference type="InterPro" id="IPR021860">
    <property type="entry name" value="Peptidase_S12_Pab87-rel_C"/>
</dbReference>
<dbReference type="SUPFAM" id="SSF56601">
    <property type="entry name" value="beta-lactamase/transpeptidase-like"/>
    <property type="match status" value="1"/>
</dbReference>
<keyword evidence="2" id="KW-1133">Transmembrane helix</keyword>
<dbReference type="GeneID" id="63799042"/>
<proteinExistence type="predicted"/>
<organism evidence="5 6">
    <name type="scientific">Talaromyces amestolkiae</name>
    <dbReference type="NCBI Taxonomy" id="1196081"/>
    <lineage>
        <taxon>Eukaryota</taxon>
        <taxon>Fungi</taxon>
        <taxon>Dikarya</taxon>
        <taxon>Ascomycota</taxon>
        <taxon>Pezizomycotina</taxon>
        <taxon>Eurotiomycetes</taxon>
        <taxon>Eurotiomycetidae</taxon>
        <taxon>Eurotiales</taxon>
        <taxon>Trichocomaceae</taxon>
        <taxon>Talaromyces</taxon>
        <taxon>Talaromyces sect. Talaromyces</taxon>
    </lineage>
</organism>
<dbReference type="Pfam" id="PF11915">
    <property type="entry name" value="DUF3433"/>
    <property type="match status" value="2"/>
</dbReference>
<feature type="transmembrane region" description="Helical" evidence="2">
    <location>
        <begin position="1042"/>
        <end position="1065"/>
    </location>
</feature>
<feature type="domain" description="Peptidase S12 Pab87-related C-terminal" evidence="4">
    <location>
        <begin position="406"/>
        <end position="502"/>
    </location>
</feature>
<feature type="compositionally biased region" description="Polar residues" evidence="1">
    <location>
        <begin position="504"/>
        <end position="514"/>
    </location>
</feature>
<name>A0A364LDC4_TALAM</name>